<sequence length="30" mass="3446">MLLRRTSMVVTPCTTLLKRAARPRLLTISF</sequence>
<dbReference type="Proteomes" id="UP000037510">
    <property type="component" value="Unassembled WGS sequence"/>
</dbReference>
<evidence type="ECO:0000313" key="1">
    <source>
        <dbReference type="EMBL" id="KOB70579.1"/>
    </source>
</evidence>
<keyword evidence="2" id="KW-1185">Reference proteome</keyword>
<organism evidence="1 2">
    <name type="scientific">Operophtera brumata</name>
    <name type="common">Winter moth</name>
    <name type="synonym">Phalaena brumata</name>
    <dbReference type="NCBI Taxonomy" id="104452"/>
    <lineage>
        <taxon>Eukaryota</taxon>
        <taxon>Metazoa</taxon>
        <taxon>Ecdysozoa</taxon>
        <taxon>Arthropoda</taxon>
        <taxon>Hexapoda</taxon>
        <taxon>Insecta</taxon>
        <taxon>Pterygota</taxon>
        <taxon>Neoptera</taxon>
        <taxon>Endopterygota</taxon>
        <taxon>Lepidoptera</taxon>
        <taxon>Glossata</taxon>
        <taxon>Ditrysia</taxon>
        <taxon>Geometroidea</taxon>
        <taxon>Geometridae</taxon>
        <taxon>Larentiinae</taxon>
        <taxon>Operophtera</taxon>
    </lineage>
</organism>
<accession>A0A0L7L5L1</accession>
<comment type="caution">
    <text evidence="1">The sequence shown here is derived from an EMBL/GenBank/DDBJ whole genome shotgun (WGS) entry which is preliminary data.</text>
</comment>
<gene>
    <name evidence="1" type="ORF">OBRU01_15064</name>
</gene>
<name>A0A0L7L5L1_OPEBR</name>
<dbReference type="AlphaFoldDB" id="A0A0L7L5L1"/>
<protein>
    <submittedName>
        <fullName evidence="1">Uncharacterized protein</fullName>
    </submittedName>
</protein>
<evidence type="ECO:0000313" key="2">
    <source>
        <dbReference type="Proteomes" id="UP000037510"/>
    </source>
</evidence>
<feature type="non-terminal residue" evidence="1">
    <location>
        <position position="1"/>
    </location>
</feature>
<reference evidence="1 2" key="1">
    <citation type="journal article" date="2015" name="Genome Biol. Evol.">
        <title>The genome of winter moth (Operophtera brumata) provides a genomic perspective on sexual dimorphism and phenology.</title>
        <authorList>
            <person name="Derks M.F."/>
            <person name="Smit S."/>
            <person name="Salis L."/>
            <person name="Schijlen E."/>
            <person name="Bossers A."/>
            <person name="Mateman C."/>
            <person name="Pijl A.S."/>
            <person name="de Ridder D."/>
            <person name="Groenen M.A."/>
            <person name="Visser M.E."/>
            <person name="Megens H.J."/>
        </authorList>
    </citation>
    <scope>NUCLEOTIDE SEQUENCE [LARGE SCALE GENOMIC DNA]</scope>
    <source>
        <strain evidence="1">WM2013NL</strain>
        <tissue evidence="1">Head and thorax</tissue>
    </source>
</reference>
<proteinExistence type="predicted"/>
<dbReference type="EMBL" id="JTDY01002865">
    <property type="protein sequence ID" value="KOB70579.1"/>
    <property type="molecule type" value="Genomic_DNA"/>
</dbReference>